<name>A0A5N7C8X5_PETAA</name>
<proteinExistence type="predicted"/>
<organism evidence="2">
    <name type="scientific">Petromyces alliaceus</name>
    <name type="common">Aspergillus alliaceus</name>
    <dbReference type="NCBI Taxonomy" id="209559"/>
    <lineage>
        <taxon>Eukaryota</taxon>
        <taxon>Fungi</taxon>
        <taxon>Dikarya</taxon>
        <taxon>Ascomycota</taxon>
        <taxon>Pezizomycotina</taxon>
        <taxon>Eurotiomycetes</taxon>
        <taxon>Eurotiomycetidae</taxon>
        <taxon>Eurotiales</taxon>
        <taxon>Aspergillaceae</taxon>
        <taxon>Aspergillus</taxon>
        <taxon>Aspergillus subgen. Circumdati</taxon>
    </lineage>
</organism>
<evidence type="ECO:0000313" key="2">
    <source>
        <dbReference type="EMBL" id="KAE8390590.1"/>
    </source>
</evidence>
<reference evidence="2" key="1">
    <citation type="submission" date="2019-04" db="EMBL/GenBank/DDBJ databases">
        <title>Friends and foes A comparative genomics studyof 23 Aspergillus species from section Flavi.</title>
        <authorList>
            <consortium name="DOE Joint Genome Institute"/>
            <person name="Kjaerbolling I."/>
            <person name="Vesth T."/>
            <person name="Frisvad J.C."/>
            <person name="Nybo J.L."/>
            <person name="Theobald S."/>
            <person name="Kildgaard S."/>
            <person name="Isbrandt T."/>
            <person name="Kuo A."/>
            <person name="Sato A."/>
            <person name="Lyhne E.K."/>
            <person name="Kogle M.E."/>
            <person name="Wiebenga A."/>
            <person name="Kun R.S."/>
            <person name="Lubbers R.J."/>
            <person name="Makela M.R."/>
            <person name="Barry K."/>
            <person name="Chovatia M."/>
            <person name="Clum A."/>
            <person name="Daum C."/>
            <person name="Haridas S."/>
            <person name="He G."/>
            <person name="LaButti K."/>
            <person name="Lipzen A."/>
            <person name="Mondo S."/>
            <person name="Riley R."/>
            <person name="Salamov A."/>
            <person name="Simmons B.A."/>
            <person name="Magnuson J.K."/>
            <person name="Henrissat B."/>
            <person name="Mortensen U.H."/>
            <person name="Larsen T.O."/>
            <person name="Devries R.P."/>
            <person name="Grigoriev I.V."/>
            <person name="Machida M."/>
            <person name="Baker S.E."/>
            <person name="Andersen M.R."/>
        </authorList>
    </citation>
    <scope>NUCLEOTIDE SEQUENCE [LARGE SCALE GENOMIC DNA]</scope>
    <source>
        <strain evidence="2">IBT 14317</strain>
    </source>
</reference>
<dbReference type="EMBL" id="ML735253">
    <property type="protein sequence ID" value="KAE8390590.1"/>
    <property type="molecule type" value="Genomic_DNA"/>
</dbReference>
<gene>
    <name evidence="2" type="ORF">BDV23DRAFT_82565</name>
</gene>
<feature type="region of interest" description="Disordered" evidence="1">
    <location>
        <begin position="18"/>
        <end position="38"/>
    </location>
</feature>
<accession>A0A5N7C8X5</accession>
<dbReference type="AlphaFoldDB" id="A0A5N7C8X5"/>
<dbReference type="Proteomes" id="UP000326877">
    <property type="component" value="Unassembled WGS sequence"/>
</dbReference>
<protein>
    <submittedName>
        <fullName evidence="2">Uncharacterized protein</fullName>
    </submittedName>
</protein>
<sequence length="229" mass="26278">MGVLCSRDMTAVSRRFLGRGRKGNQQQKEKEEEERENLSSKLEIRKNKSYQPEDSILQAYGKKEIVTCGVMIDADLAILIECQLHWICTSLSHSALYLSFSKYFPRRSREVLFCLWQRREVPCIGNAWITTACMHPILYREAEDSIPIDQLSLMHILIGLIMLSVLLRVDCTRLYINDYCISLDTSGQTNEKLGATTYISWGTVYPDAANKDRTCSSRVYDEGQDQRTS</sequence>
<evidence type="ECO:0000256" key="1">
    <source>
        <dbReference type="SAM" id="MobiDB-lite"/>
    </source>
</evidence>